<evidence type="ECO:0000256" key="1">
    <source>
        <dbReference type="SAM" id="MobiDB-lite"/>
    </source>
</evidence>
<name>A0ABY6IK33_STRPE</name>
<accession>A0ABY6IK33</accession>
<organism evidence="2 3">
    <name type="scientific">Streptomyces peucetius</name>
    <dbReference type="NCBI Taxonomy" id="1950"/>
    <lineage>
        <taxon>Bacteria</taxon>
        <taxon>Bacillati</taxon>
        <taxon>Actinomycetota</taxon>
        <taxon>Actinomycetes</taxon>
        <taxon>Kitasatosporales</taxon>
        <taxon>Streptomycetaceae</taxon>
        <taxon>Streptomyces</taxon>
    </lineage>
</organism>
<feature type="region of interest" description="Disordered" evidence="1">
    <location>
        <begin position="1"/>
        <end position="29"/>
    </location>
</feature>
<feature type="compositionally biased region" description="Basic and acidic residues" evidence="1">
    <location>
        <begin position="1"/>
        <end position="10"/>
    </location>
</feature>
<evidence type="ECO:0000313" key="2">
    <source>
        <dbReference type="EMBL" id="UYQ66055.1"/>
    </source>
</evidence>
<proteinExistence type="predicted"/>
<evidence type="ECO:0000313" key="3">
    <source>
        <dbReference type="Proteomes" id="UP001163878"/>
    </source>
</evidence>
<sequence>MAEQLAKQREEMEEATADLAELGRHVPEELEPAVQQLTATLEAAEEPATSPQEREEVTETVQRVTSALMVIDDPETPPELRERLIVIVQQVASVLEGSQGPTVPPELRAGIIAAVEQATSALSVMWDSGAPSELRAQADLILNRMTAALEESLEPRRHWLARPAGELGGPAETIADPQTPQEQKQALASATARAASLLPALGDPTGSRGERAKAQKAFREQTAEMTRQQEKAASAQDVPDVPLGKAAEVCTNAVFAAVSDRALGWSLRELLPEKWEIEGVRDFWKAREGGSDSLDVLAQLRNGEHADARFEVGRLTTQLAELVPARTLFGRIGPPGLYCLQAAWQLDQQAGIAAGTWLEMAREKKGDG</sequence>
<dbReference type="Proteomes" id="UP001163878">
    <property type="component" value="Chromosome"/>
</dbReference>
<protein>
    <submittedName>
        <fullName evidence="2">Uncharacterized protein</fullName>
    </submittedName>
</protein>
<dbReference type="EMBL" id="CP107567">
    <property type="protein sequence ID" value="UYQ66055.1"/>
    <property type="molecule type" value="Genomic_DNA"/>
</dbReference>
<gene>
    <name evidence="2" type="ORF">OGH68_34425</name>
</gene>
<keyword evidence="3" id="KW-1185">Reference proteome</keyword>
<dbReference type="RefSeq" id="WP_264249431.1">
    <property type="nucleotide sequence ID" value="NZ_CP107567.1"/>
</dbReference>
<reference evidence="2" key="1">
    <citation type="submission" date="2022-10" db="EMBL/GenBank/DDBJ databases">
        <title>Cytochrome P450 Catalyzes Benzene Ring Formation in the Biosynthesis of Trialkyl-Substituted Aromatic Polyketides.</title>
        <authorList>
            <person name="Zhao E."/>
            <person name="Ge H."/>
        </authorList>
    </citation>
    <scope>NUCLEOTIDE SEQUENCE</scope>
    <source>
        <strain evidence="2">NA0869</strain>
    </source>
</reference>